<name>A0A0D2EDT7_9EURO</name>
<feature type="region of interest" description="Disordered" evidence="1">
    <location>
        <begin position="29"/>
        <end position="55"/>
    </location>
</feature>
<proteinExistence type="predicted"/>
<gene>
    <name evidence="2" type="ORF">PV04_00648</name>
</gene>
<dbReference type="Proteomes" id="UP000054266">
    <property type="component" value="Unassembled WGS sequence"/>
</dbReference>
<evidence type="ECO:0000313" key="2">
    <source>
        <dbReference type="EMBL" id="KIW72457.1"/>
    </source>
</evidence>
<protein>
    <submittedName>
        <fullName evidence="2">Uncharacterized protein</fullName>
    </submittedName>
</protein>
<organism evidence="2 3">
    <name type="scientific">Phialophora macrospora</name>
    <dbReference type="NCBI Taxonomy" id="1851006"/>
    <lineage>
        <taxon>Eukaryota</taxon>
        <taxon>Fungi</taxon>
        <taxon>Dikarya</taxon>
        <taxon>Ascomycota</taxon>
        <taxon>Pezizomycotina</taxon>
        <taxon>Eurotiomycetes</taxon>
        <taxon>Chaetothyriomycetidae</taxon>
        <taxon>Chaetothyriales</taxon>
        <taxon>Herpotrichiellaceae</taxon>
        <taxon>Phialophora</taxon>
    </lineage>
</organism>
<accession>A0A0D2EDT7</accession>
<feature type="compositionally biased region" description="Polar residues" evidence="1">
    <location>
        <begin position="40"/>
        <end position="51"/>
    </location>
</feature>
<keyword evidence="3" id="KW-1185">Reference proteome</keyword>
<dbReference type="AlphaFoldDB" id="A0A0D2EDT7"/>
<reference evidence="2 3" key="1">
    <citation type="submission" date="2015-01" db="EMBL/GenBank/DDBJ databases">
        <title>The Genome Sequence of Capronia semiimmersa CBS27337.</title>
        <authorList>
            <consortium name="The Broad Institute Genomics Platform"/>
            <person name="Cuomo C."/>
            <person name="de Hoog S."/>
            <person name="Gorbushina A."/>
            <person name="Stielow B."/>
            <person name="Teixiera M."/>
            <person name="Abouelleil A."/>
            <person name="Chapman S.B."/>
            <person name="Priest M."/>
            <person name="Young S.K."/>
            <person name="Wortman J."/>
            <person name="Nusbaum C."/>
            <person name="Birren B."/>
        </authorList>
    </citation>
    <scope>NUCLEOTIDE SEQUENCE [LARGE SCALE GENOMIC DNA]</scope>
    <source>
        <strain evidence="2 3">CBS 27337</strain>
    </source>
</reference>
<sequence>MGRRVLYRCRKFVQGFHTTKDAKLRRSYNVMGSSPAPPVASTTRGSQSLSPSWKPLSCRQFDRHHQIRPRRFDTSDRQTLAPLEHVIAASTGQGTSTHVCQA</sequence>
<evidence type="ECO:0000313" key="3">
    <source>
        <dbReference type="Proteomes" id="UP000054266"/>
    </source>
</evidence>
<dbReference type="HOGENOM" id="CLU_2277152_0_0_1"/>
<dbReference type="EMBL" id="KN846956">
    <property type="protein sequence ID" value="KIW72457.1"/>
    <property type="molecule type" value="Genomic_DNA"/>
</dbReference>
<evidence type="ECO:0000256" key="1">
    <source>
        <dbReference type="SAM" id="MobiDB-lite"/>
    </source>
</evidence>